<dbReference type="AlphaFoldDB" id="A0A3L6RB90"/>
<dbReference type="FunFam" id="2.60.120.430:FF:000003">
    <property type="entry name" value="FERONIA receptor-like kinase"/>
    <property type="match status" value="1"/>
</dbReference>
<name>A0A3L6RB90_PANMI</name>
<accession>A0A3L6RB90</accession>
<organism evidence="1 2">
    <name type="scientific">Panicum miliaceum</name>
    <name type="common">Proso millet</name>
    <name type="synonym">Broomcorn millet</name>
    <dbReference type="NCBI Taxonomy" id="4540"/>
    <lineage>
        <taxon>Eukaryota</taxon>
        <taxon>Viridiplantae</taxon>
        <taxon>Streptophyta</taxon>
        <taxon>Embryophyta</taxon>
        <taxon>Tracheophyta</taxon>
        <taxon>Spermatophyta</taxon>
        <taxon>Magnoliopsida</taxon>
        <taxon>Liliopsida</taxon>
        <taxon>Poales</taxon>
        <taxon>Poaceae</taxon>
        <taxon>PACMAD clade</taxon>
        <taxon>Panicoideae</taxon>
        <taxon>Panicodae</taxon>
        <taxon>Paniceae</taxon>
        <taxon>Panicinae</taxon>
        <taxon>Panicum</taxon>
        <taxon>Panicum sect. Panicum</taxon>
    </lineage>
</organism>
<dbReference type="STRING" id="4540.A0A3L6RB90"/>
<protein>
    <submittedName>
        <fullName evidence="1">Receptor-like protein kinase FERONIA</fullName>
    </submittedName>
</protein>
<dbReference type="EMBL" id="PQIB02000009">
    <property type="protein sequence ID" value="RLM99581.1"/>
    <property type="molecule type" value="Genomic_DNA"/>
</dbReference>
<dbReference type="PANTHER" id="PTHR34590:SF5">
    <property type="entry name" value="OS04G0586500 PROTEIN"/>
    <property type="match status" value="1"/>
</dbReference>
<proteinExistence type="predicted"/>
<dbReference type="Gene3D" id="2.60.120.430">
    <property type="entry name" value="Galactose-binding lectin"/>
    <property type="match status" value="1"/>
</dbReference>
<keyword evidence="2" id="KW-1185">Reference proteome</keyword>
<dbReference type="PANTHER" id="PTHR34590">
    <property type="entry name" value="OS03G0124300 PROTEIN-RELATED"/>
    <property type="match status" value="1"/>
</dbReference>
<comment type="caution">
    <text evidence="1">The sequence shown here is derived from an EMBL/GenBank/DDBJ whole genome shotgun (WGS) entry which is preliminary data.</text>
</comment>
<gene>
    <name evidence="1" type="ORF">C2845_PM06G25310</name>
</gene>
<dbReference type="InterPro" id="IPR045272">
    <property type="entry name" value="ANXUR1/2-like"/>
</dbReference>
<evidence type="ECO:0000313" key="2">
    <source>
        <dbReference type="Proteomes" id="UP000275267"/>
    </source>
</evidence>
<sequence>MATDNNSTITGQIRLNCGASMPTDRDADGRTWDSDTGSKFASSLKGIAATASHQDPSLASASLYMTSRIFTSNYTYSFAVSPGRMFVRLYFYPSAYVNYSPSNAYFANVPSFFREYSVNVTSSNLNLTFSPSTHYNGSYAFVNGIEIVPTPDLFTTSILTLANGGNEGPIFPVDPATGFQTMYRFNVGVQVISPQDDIDFYHSWEDDTPYLYGAAYGVSYGKDENLTIMYMPSVPNYTAPFGVYANARSIGIQNLGAIIGHSAIVQSGGIGRTVYTDYAIATAGSGQMDLWVALHPDPSTIPMYYDVILNGLEVFKLQHYGVSF</sequence>
<evidence type="ECO:0000313" key="1">
    <source>
        <dbReference type="EMBL" id="RLM99581.1"/>
    </source>
</evidence>
<dbReference type="GO" id="GO:0004714">
    <property type="term" value="F:transmembrane receptor protein tyrosine kinase activity"/>
    <property type="evidence" value="ECO:0007669"/>
    <property type="project" value="InterPro"/>
</dbReference>
<reference evidence="2" key="1">
    <citation type="journal article" date="2019" name="Nat. Commun.">
        <title>The genome of broomcorn millet.</title>
        <authorList>
            <person name="Zou C."/>
            <person name="Miki D."/>
            <person name="Li D."/>
            <person name="Tang Q."/>
            <person name="Xiao L."/>
            <person name="Rajput S."/>
            <person name="Deng P."/>
            <person name="Jia W."/>
            <person name="Huang R."/>
            <person name="Zhang M."/>
            <person name="Sun Y."/>
            <person name="Hu J."/>
            <person name="Fu X."/>
            <person name="Schnable P.S."/>
            <person name="Li F."/>
            <person name="Zhang H."/>
            <person name="Feng B."/>
            <person name="Zhu X."/>
            <person name="Liu R."/>
            <person name="Schnable J.C."/>
            <person name="Zhu J.-K."/>
            <person name="Zhang H."/>
        </authorList>
    </citation>
    <scope>NUCLEOTIDE SEQUENCE [LARGE SCALE GENOMIC DNA]</scope>
</reference>
<dbReference type="Proteomes" id="UP000275267">
    <property type="component" value="Unassembled WGS sequence"/>
</dbReference>
<dbReference type="OrthoDB" id="782603at2759"/>